<dbReference type="PROSITE" id="PS50883">
    <property type="entry name" value="EAL"/>
    <property type="match status" value="1"/>
</dbReference>
<dbReference type="Pfam" id="PF00990">
    <property type="entry name" value="GGDEF"/>
    <property type="match status" value="1"/>
</dbReference>
<evidence type="ECO:0000259" key="3">
    <source>
        <dbReference type="PROSITE" id="PS50883"/>
    </source>
</evidence>
<evidence type="ECO:0000313" key="5">
    <source>
        <dbReference type="EMBL" id="ALV26930.1"/>
    </source>
</evidence>
<dbReference type="PANTHER" id="PTHR44757">
    <property type="entry name" value="DIGUANYLATE CYCLASE DGCP"/>
    <property type="match status" value="1"/>
</dbReference>
<feature type="transmembrane region" description="Helical" evidence="2">
    <location>
        <begin position="181"/>
        <end position="204"/>
    </location>
</feature>
<dbReference type="SMART" id="SM00052">
    <property type="entry name" value="EAL"/>
    <property type="match status" value="1"/>
</dbReference>
<gene>
    <name evidence="5" type="ORF">APZ00_07425</name>
</gene>
<dbReference type="SMART" id="SM00267">
    <property type="entry name" value="GGDEF"/>
    <property type="match status" value="1"/>
</dbReference>
<dbReference type="KEGG" id="pphr:APZ00_07425"/>
<feature type="compositionally biased region" description="Polar residues" evidence="1">
    <location>
        <begin position="649"/>
        <end position="659"/>
    </location>
</feature>
<feature type="domain" description="EAL" evidence="3">
    <location>
        <begin position="392"/>
        <end position="643"/>
    </location>
</feature>
<dbReference type="CDD" id="cd01948">
    <property type="entry name" value="EAL"/>
    <property type="match status" value="1"/>
</dbReference>
<keyword evidence="2" id="KW-0472">Membrane</keyword>
<keyword evidence="6" id="KW-1185">Reference proteome</keyword>
<evidence type="ECO:0000256" key="1">
    <source>
        <dbReference type="SAM" id="MobiDB-lite"/>
    </source>
</evidence>
<dbReference type="InterPro" id="IPR035919">
    <property type="entry name" value="EAL_sf"/>
</dbReference>
<feature type="domain" description="GGDEF" evidence="4">
    <location>
        <begin position="250"/>
        <end position="383"/>
    </location>
</feature>
<keyword evidence="2" id="KW-1133">Transmembrane helix</keyword>
<dbReference type="NCBIfam" id="TIGR00254">
    <property type="entry name" value="GGDEF"/>
    <property type="match status" value="1"/>
</dbReference>
<dbReference type="PROSITE" id="PS50887">
    <property type="entry name" value="GGDEF"/>
    <property type="match status" value="1"/>
</dbReference>
<feature type="transmembrane region" description="Helical" evidence="2">
    <location>
        <begin position="12"/>
        <end position="36"/>
    </location>
</feature>
<dbReference type="CDD" id="cd01949">
    <property type="entry name" value="GGDEF"/>
    <property type="match status" value="1"/>
</dbReference>
<evidence type="ECO:0000313" key="6">
    <source>
        <dbReference type="Proteomes" id="UP000064921"/>
    </source>
</evidence>
<keyword evidence="2" id="KW-0812">Transmembrane</keyword>
<dbReference type="InterPro" id="IPR043128">
    <property type="entry name" value="Rev_trsase/Diguanyl_cyclase"/>
</dbReference>
<dbReference type="Pfam" id="PF00563">
    <property type="entry name" value="EAL"/>
    <property type="match status" value="1"/>
</dbReference>
<dbReference type="Proteomes" id="UP000064921">
    <property type="component" value="Chromosome"/>
</dbReference>
<dbReference type="SUPFAM" id="SSF55073">
    <property type="entry name" value="Nucleotide cyclase"/>
    <property type="match status" value="1"/>
</dbReference>
<sequence>MMRKPERSADFQLIGGSILIALIFVAIAMSVLGTAVSHWVRQDARIQSAALAEALAGKLPDLAGIVSGTAPSQQETQALALMQALGRTTRIILATPDGDPVLRVEDRRVELLRGPSAPETRLTAANTPDRLHTTVERNLLAGRISITAVTTLPVQQEGRTVALLETIIDESELAAGFRKDLILASLVLACLLGLAFAICFSWIMTAVRARNASEERAEFLASHDRLTGLLNRTAFQARLETALSELDRGRSIALHHLDIDRFKRINDELGEDGADGLIRLVALRLSEMVRPGDFVARLGGDELIVAQCGITSAQQAEAMAARLVEQLSEVYALEGREVQISVSAGTSLAPADTTVANELMTKASMALQFVKSTGSRGSGFFSDTMEEELNSRRQLEQLLRSAIQNNLLSLNFQPILSLSQNRISGFEALMRMSDGSGAPVSPALFIPVAEELGLLPEFGEWALRQACGAAVGWGGDIAVAVNLSPTQFASGNLPQKVADALQASGLQASRLELEITEGILLQDTGAILQQLTDLKALGVSIVMDDFGTGYSSLSYLWRFPFDKLKIDRSFMEAYSHSGETIQQILKAIVALGRALKLQVTIEGIETVFQARVIRDLEIDNVQGYLFGKPVTAAEIPGVMLRDMAKAMNTGQDTAPSATSGPKACPKTASS</sequence>
<dbReference type="PANTHER" id="PTHR44757:SF2">
    <property type="entry name" value="BIOFILM ARCHITECTURE MAINTENANCE PROTEIN MBAA"/>
    <property type="match status" value="1"/>
</dbReference>
<reference evidence="5 6" key="1">
    <citation type="submission" date="2015-10" db="EMBL/GenBank/DDBJ databases">
        <title>The world's first case of liver abscess caused by Pannonibacter phragmitetus.</title>
        <authorList>
            <person name="Ming D."/>
            <person name="Wang M."/>
            <person name="Zhou Y."/>
            <person name="Jiang T."/>
            <person name="Hu S."/>
        </authorList>
    </citation>
    <scope>NUCLEOTIDE SEQUENCE [LARGE SCALE GENOMIC DNA]</scope>
    <source>
        <strain evidence="5 6">31801</strain>
    </source>
</reference>
<dbReference type="Gene3D" id="3.20.20.450">
    <property type="entry name" value="EAL domain"/>
    <property type="match status" value="1"/>
</dbReference>
<accession>A0A0U3P238</accession>
<dbReference type="InterPro" id="IPR029787">
    <property type="entry name" value="Nucleotide_cyclase"/>
</dbReference>
<name>A0A0U3P238_9HYPH</name>
<dbReference type="AlphaFoldDB" id="A0A0U3P238"/>
<dbReference type="InterPro" id="IPR052155">
    <property type="entry name" value="Biofilm_reg_signaling"/>
</dbReference>
<dbReference type="Gene3D" id="3.30.70.270">
    <property type="match status" value="1"/>
</dbReference>
<dbReference type="SUPFAM" id="SSF141868">
    <property type="entry name" value="EAL domain-like"/>
    <property type="match status" value="1"/>
</dbReference>
<evidence type="ECO:0000256" key="2">
    <source>
        <dbReference type="SAM" id="Phobius"/>
    </source>
</evidence>
<feature type="region of interest" description="Disordered" evidence="1">
    <location>
        <begin position="649"/>
        <end position="670"/>
    </location>
</feature>
<dbReference type="InterPro" id="IPR001633">
    <property type="entry name" value="EAL_dom"/>
</dbReference>
<dbReference type="InterPro" id="IPR000160">
    <property type="entry name" value="GGDEF_dom"/>
</dbReference>
<dbReference type="STRING" id="121719.APZ00_07425"/>
<evidence type="ECO:0000259" key="4">
    <source>
        <dbReference type="PROSITE" id="PS50887"/>
    </source>
</evidence>
<proteinExistence type="predicted"/>
<protein>
    <submittedName>
        <fullName evidence="5">Uncharacterized protein</fullName>
    </submittedName>
</protein>
<organism evidence="5 6">
    <name type="scientific">Pannonibacter phragmitetus</name>
    <dbReference type="NCBI Taxonomy" id="121719"/>
    <lineage>
        <taxon>Bacteria</taxon>
        <taxon>Pseudomonadati</taxon>
        <taxon>Pseudomonadota</taxon>
        <taxon>Alphaproteobacteria</taxon>
        <taxon>Hyphomicrobiales</taxon>
        <taxon>Stappiaceae</taxon>
        <taxon>Pannonibacter</taxon>
    </lineage>
</organism>
<dbReference type="EMBL" id="CP013068">
    <property type="protein sequence ID" value="ALV26930.1"/>
    <property type="molecule type" value="Genomic_DNA"/>
</dbReference>